<accession>A0A934W5R1</accession>
<evidence type="ECO:0000259" key="3">
    <source>
        <dbReference type="Pfam" id="PF07811"/>
    </source>
</evidence>
<dbReference type="RefSeq" id="WP_200557126.1">
    <property type="nucleotide sequence ID" value="NZ_JAEPES010000005.1"/>
</dbReference>
<dbReference type="Pfam" id="PF07811">
    <property type="entry name" value="TadE"/>
    <property type="match status" value="1"/>
</dbReference>
<dbReference type="InterPro" id="IPR049790">
    <property type="entry name" value="Rv3655c/TadE"/>
</dbReference>
<organism evidence="4 5">
    <name type="scientific">Lacisediminihabitans changchengi</name>
    <dbReference type="NCBI Taxonomy" id="2787634"/>
    <lineage>
        <taxon>Bacteria</taxon>
        <taxon>Bacillati</taxon>
        <taxon>Actinomycetota</taxon>
        <taxon>Actinomycetes</taxon>
        <taxon>Micrococcales</taxon>
        <taxon>Microbacteriaceae</taxon>
        <taxon>Lacisediminihabitans</taxon>
    </lineage>
</organism>
<feature type="domain" description="TadE-like" evidence="3">
    <location>
        <begin position="22"/>
        <end position="64"/>
    </location>
</feature>
<reference evidence="4" key="1">
    <citation type="submission" date="2021-01" db="EMBL/GenBank/DDBJ databases">
        <title>Lacisediminihabitans sp. nov. strain G11-30, isolated from Antarctic Soil.</title>
        <authorList>
            <person name="Li J."/>
        </authorList>
    </citation>
    <scope>NUCLEOTIDE SEQUENCE</scope>
    <source>
        <strain evidence="4">G11-30</strain>
    </source>
</reference>
<feature type="compositionally biased region" description="Basic residues" evidence="1">
    <location>
        <begin position="1"/>
        <end position="10"/>
    </location>
</feature>
<name>A0A934W5R1_9MICO</name>
<evidence type="ECO:0000256" key="1">
    <source>
        <dbReference type="SAM" id="MobiDB-lite"/>
    </source>
</evidence>
<gene>
    <name evidence="4" type="ORF">IV501_14315</name>
</gene>
<sequence length="126" mass="12937">MASPRRNRRTPRGERPPRGERGSVTAEFALVVPAVIVVLGCCLGAFQLASVQLRLENAAAVGARTMARGADSAAAATRVGQVVEGARLERHDRGDLVCAVARTSVGLGLLGPMNLSATSCSLAGGE</sequence>
<comment type="caution">
    <text evidence="4">The sequence shown here is derived from an EMBL/GenBank/DDBJ whole genome shotgun (WGS) entry which is preliminary data.</text>
</comment>
<feature type="transmembrane region" description="Helical" evidence="2">
    <location>
        <begin position="28"/>
        <end position="49"/>
    </location>
</feature>
<feature type="region of interest" description="Disordered" evidence="1">
    <location>
        <begin position="1"/>
        <end position="22"/>
    </location>
</feature>
<keyword evidence="5" id="KW-1185">Reference proteome</keyword>
<keyword evidence="2" id="KW-0812">Transmembrane</keyword>
<dbReference type="NCBIfam" id="NF041390">
    <property type="entry name" value="TadE_Rv3655c"/>
    <property type="match status" value="1"/>
</dbReference>
<keyword evidence="2" id="KW-1133">Transmembrane helix</keyword>
<evidence type="ECO:0000313" key="4">
    <source>
        <dbReference type="EMBL" id="MBK4348810.1"/>
    </source>
</evidence>
<dbReference type="EMBL" id="JAEPES010000005">
    <property type="protein sequence ID" value="MBK4348810.1"/>
    <property type="molecule type" value="Genomic_DNA"/>
</dbReference>
<proteinExistence type="predicted"/>
<feature type="compositionally biased region" description="Basic and acidic residues" evidence="1">
    <location>
        <begin position="11"/>
        <end position="21"/>
    </location>
</feature>
<dbReference type="InterPro" id="IPR012495">
    <property type="entry name" value="TadE-like_dom"/>
</dbReference>
<dbReference type="Proteomes" id="UP000636458">
    <property type="component" value="Unassembled WGS sequence"/>
</dbReference>
<dbReference type="AlphaFoldDB" id="A0A934W5R1"/>
<protein>
    <submittedName>
        <fullName evidence="4">Pilus assembly protein</fullName>
    </submittedName>
</protein>
<evidence type="ECO:0000256" key="2">
    <source>
        <dbReference type="SAM" id="Phobius"/>
    </source>
</evidence>
<evidence type="ECO:0000313" key="5">
    <source>
        <dbReference type="Proteomes" id="UP000636458"/>
    </source>
</evidence>
<keyword evidence="2" id="KW-0472">Membrane</keyword>